<proteinExistence type="predicted"/>
<gene>
    <name evidence="2" type="ORF">AVEN_193487_1</name>
</gene>
<evidence type="ECO:0000313" key="2">
    <source>
        <dbReference type="EMBL" id="GBO10890.1"/>
    </source>
</evidence>
<name>A0A4Y2UH00_ARAVE</name>
<evidence type="ECO:0000256" key="1">
    <source>
        <dbReference type="SAM" id="MobiDB-lite"/>
    </source>
</evidence>
<dbReference type="EMBL" id="BGPR01035863">
    <property type="protein sequence ID" value="GBO10890.1"/>
    <property type="molecule type" value="Genomic_DNA"/>
</dbReference>
<reference evidence="2 3" key="1">
    <citation type="journal article" date="2019" name="Sci. Rep.">
        <title>Orb-weaving spider Araneus ventricosus genome elucidates the spidroin gene catalogue.</title>
        <authorList>
            <person name="Kono N."/>
            <person name="Nakamura H."/>
            <person name="Ohtoshi R."/>
            <person name="Moran D.A.P."/>
            <person name="Shinohara A."/>
            <person name="Yoshida Y."/>
            <person name="Fujiwara M."/>
            <person name="Mori M."/>
            <person name="Tomita M."/>
            <person name="Arakawa K."/>
        </authorList>
    </citation>
    <scope>NUCLEOTIDE SEQUENCE [LARGE SCALE GENOMIC DNA]</scope>
</reference>
<dbReference type="Proteomes" id="UP000499080">
    <property type="component" value="Unassembled WGS sequence"/>
</dbReference>
<organism evidence="2 3">
    <name type="scientific">Araneus ventricosus</name>
    <name type="common">Orbweaver spider</name>
    <name type="synonym">Epeira ventricosa</name>
    <dbReference type="NCBI Taxonomy" id="182803"/>
    <lineage>
        <taxon>Eukaryota</taxon>
        <taxon>Metazoa</taxon>
        <taxon>Ecdysozoa</taxon>
        <taxon>Arthropoda</taxon>
        <taxon>Chelicerata</taxon>
        <taxon>Arachnida</taxon>
        <taxon>Araneae</taxon>
        <taxon>Araneomorphae</taxon>
        <taxon>Entelegynae</taxon>
        <taxon>Araneoidea</taxon>
        <taxon>Araneidae</taxon>
        <taxon>Araneus</taxon>
    </lineage>
</organism>
<feature type="compositionally biased region" description="Low complexity" evidence="1">
    <location>
        <begin position="16"/>
        <end position="39"/>
    </location>
</feature>
<sequence length="132" mass="14299">MGRTKIKRTSLRITGPTFSSESVPPSSSGSMPKLSSGSMPKLSSGSVHLRVGVFKNLIQSLGILILGASCANVPEDIKNRPNMDDDVIISDDEVVEDLSDEDADNDFEQAIFAAHLIKKVPKYNKVLDFFSS</sequence>
<accession>A0A4Y2UH00</accession>
<feature type="compositionally biased region" description="Basic residues" evidence="1">
    <location>
        <begin position="1"/>
        <end position="10"/>
    </location>
</feature>
<comment type="caution">
    <text evidence="2">The sequence shown here is derived from an EMBL/GenBank/DDBJ whole genome shotgun (WGS) entry which is preliminary data.</text>
</comment>
<feature type="region of interest" description="Disordered" evidence="1">
    <location>
        <begin position="1"/>
        <end position="39"/>
    </location>
</feature>
<evidence type="ECO:0000313" key="3">
    <source>
        <dbReference type="Proteomes" id="UP000499080"/>
    </source>
</evidence>
<protein>
    <submittedName>
        <fullName evidence="2">Uncharacterized protein</fullName>
    </submittedName>
</protein>
<keyword evidence="3" id="KW-1185">Reference proteome</keyword>
<dbReference type="AlphaFoldDB" id="A0A4Y2UH00"/>